<accession>B3SC57</accession>
<evidence type="ECO:0000256" key="1">
    <source>
        <dbReference type="ARBA" id="ARBA00023157"/>
    </source>
</evidence>
<organism evidence="3 4">
    <name type="scientific">Trichoplax adhaerens</name>
    <name type="common">Trichoplax reptans</name>
    <dbReference type="NCBI Taxonomy" id="10228"/>
    <lineage>
        <taxon>Eukaryota</taxon>
        <taxon>Metazoa</taxon>
        <taxon>Placozoa</taxon>
        <taxon>Uniplacotomia</taxon>
        <taxon>Trichoplacea</taxon>
        <taxon>Trichoplacidae</taxon>
        <taxon>Trichoplax</taxon>
    </lineage>
</organism>
<sequence length="271" mass="30868">MQGQKFATTSCPPGWKLYEKQCVGQIALLKTYDDARLYCQRSMNADLVVIDSQTKETFMETYVASTYSGASWIGLKDMTGDNNKNSHIWLPINKSVTDVGYSNWHPLEPNVLSHFCIILYMDGTPEWRDRNCYDKYYFICERPFISDATDKTKTDSMPINNYRRNLEDLKLSESASLVSLSSSIKHPPDKDVALQTEKLSMYEAPTVATSLAVPIMQTIESFANDFRQSTTIPTGNMQTVEDEIIQTSPTVAEFRKCNILDNRYLITKNPQ</sequence>
<dbReference type="PROSITE" id="PS00615">
    <property type="entry name" value="C_TYPE_LECTIN_1"/>
    <property type="match status" value="1"/>
</dbReference>
<dbReference type="PROSITE" id="PS50041">
    <property type="entry name" value="C_TYPE_LECTIN_2"/>
    <property type="match status" value="1"/>
</dbReference>
<dbReference type="InterPro" id="IPR016187">
    <property type="entry name" value="CTDL_fold"/>
</dbReference>
<keyword evidence="1" id="KW-1015">Disulfide bond</keyword>
<name>B3SC57_TRIAD</name>
<dbReference type="CDD" id="cd00037">
    <property type="entry name" value="CLECT"/>
    <property type="match status" value="1"/>
</dbReference>
<dbReference type="EMBL" id="DS985268">
    <property type="protein sequence ID" value="EDV19660.1"/>
    <property type="molecule type" value="Genomic_DNA"/>
</dbReference>
<dbReference type="InterPro" id="IPR016186">
    <property type="entry name" value="C-type_lectin-like/link_sf"/>
</dbReference>
<dbReference type="HOGENOM" id="CLU_1027897_0_0_1"/>
<dbReference type="InterPro" id="IPR018378">
    <property type="entry name" value="C-type_lectin_CS"/>
</dbReference>
<dbReference type="CTD" id="6759030"/>
<dbReference type="SMART" id="SM00034">
    <property type="entry name" value="CLECT"/>
    <property type="match status" value="1"/>
</dbReference>
<dbReference type="OrthoDB" id="8950604at2759"/>
<dbReference type="FunCoup" id="B3SC57">
    <property type="interactions" value="150"/>
</dbReference>
<dbReference type="AlphaFoldDB" id="B3SC57"/>
<evidence type="ECO:0000313" key="4">
    <source>
        <dbReference type="Proteomes" id="UP000009022"/>
    </source>
</evidence>
<dbReference type="KEGG" id="tad:TRIADDRAFT_61847"/>
<evidence type="ECO:0000259" key="2">
    <source>
        <dbReference type="PROSITE" id="PS50041"/>
    </source>
</evidence>
<dbReference type="PANTHER" id="PTHR22803">
    <property type="entry name" value="MANNOSE, PHOSPHOLIPASE, LECTIN RECEPTOR RELATED"/>
    <property type="match status" value="1"/>
</dbReference>
<dbReference type="SUPFAM" id="SSF56436">
    <property type="entry name" value="C-type lectin-like"/>
    <property type="match status" value="1"/>
</dbReference>
<keyword evidence="4" id="KW-1185">Reference proteome</keyword>
<dbReference type="GeneID" id="6759030"/>
<reference evidence="3 4" key="1">
    <citation type="journal article" date="2008" name="Nature">
        <title>The Trichoplax genome and the nature of placozoans.</title>
        <authorList>
            <person name="Srivastava M."/>
            <person name="Begovic E."/>
            <person name="Chapman J."/>
            <person name="Putnam N.H."/>
            <person name="Hellsten U."/>
            <person name="Kawashima T."/>
            <person name="Kuo A."/>
            <person name="Mitros T."/>
            <person name="Salamov A."/>
            <person name="Carpenter M.L."/>
            <person name="Signorovitch A.Y."/>
            <person name="Moreno M.A."/>
            <person name="Kamm K."/>
            <person name="Grimwood J."/>
            <person name="Schmutz J."/>
            <person name="Shapiro H."/>
            <person name="Grigoriev I.V."/>
            <person name="Buss L.W."/>
            <person name="Schierwater B."/>
            <person name="Dellaporta S.L."/>
            <person name="Rokhsar D.S."/>
        </authorList>
    </citation>
    <scope>NUCLEOTIDE SEQUENCE [LARGE SCALE GENOMIC DNA]</scope>
    <source>
        <strain evidence="3 4">Grell-BS-1999</strain>
    </source>
</reference>
<dbReference type="PhylomeDB" id="B3SC57"/>
<evidence type="ECO:0000313" key="3">
    <source>
        <dbReference type="EMBL" id="EDV19660.1"/>
    </source>
</evidence>
<gene>
    <name evidence="3" type="ORF">TRIADDRAFT_61847</name>
</gene>
<dbReference type="Pfam" id="PF00059">
    <property type="entry name" value="Lectin_C"/>
    <property type="match status" value="1"/>
</dbReference>
<dbReference type="eggNOG" id="KOG4297">
    <property type="taxonomic scope" value="Eukaryota"/>
</dbReference>
<protein>
    <recommendedName>
        <fullName evidence="2">C-type lectin domain-containing protein</fullName>
    </recommendedName>
</protein>
<feature type="domain" description="C-type lectin" evidence="2">
    <location>
        <begin position="18"/>
        <end position="141"/>
    </location>
</feature>
<dbReference type="RefSeq" id="XP_002117817.1">
    <property type="nucleotide sequence ID" value="XM_002117781.1"/>
</dbReference>
<proteinExistence type="predicted"/>
<dbReference type="InParanoid" id="B3SC57"/>
<dbReference type="Proteomes" id="UP000009022">
    <property type="component" value="Unassembled WGS sequence"/>
</dbReference>
<dbReference type="Gene3D" id="3.10.100.10">
    <property type="entry name" value="Mannose-Binding Protein A, subunit A"/>
    <property type="match status" value="1"/>
</dbReference>
<dbReference type="InterPro" id="IPR001304">
    <property type="entry name" value="C-type_lectin-like"/>
</dbReference>
<dbReference type="InterPro" id="IPR050111">
    <property type="entry name" value="C-type_lectin/snaclec_domain"/>
</dbReference>